<keyword evidence="2" id="KW-0812">Transmembrane</keyword>
<dbReference type="OrthoDB" id="2142773at2759"/>
<feature type="transmembrane region" description="Helical" evidence="2">
    <location>
        <begin position="347"/>
        <end position="365"/>
    </location>
</feature>
<feature type="transmembrane region" description="Helical" evidence="2">
    <location>
        <begin position="130"/>
        <end position="152"/>
    </location>
</feature>
<evidence type="ECO:0008006" key="5">
    <source>
        <dbReference type="Google" id="ProtNLM"/>
    </source>
</evidence>
<feature type="non-terminal residue" evidence="3">
    <location>
        <position position="1"/>
    </location>
</feature>
<evidence type="ECO:0000313" key="4">
    <source>
        <dbReference type="Proteomes" id="UP000269721"/>
    </source>
</evidence>
<feature type="transmembrane region" description="Helical" evidence="2">
    <location>
        <begin position="286"/>
        <end position="304"/>
    </location>
</feature>
<accession>A0A4P9WH71</accession>
<keyword evidence="2" id="KW-1133">Transmembrane helix</keyword>
<feature type="transmembrane region" description="Helical" evidence="2">
    <location>
        <begin position="220"/>
        <end position="241"/>
    </location>
</feature>
<feature type="compositionally biased region" description="Acidic residues" evidence="1">
    <location>
        <begin position="563"/>
        <end position="581"/>
    </location>
</feature>
<feature type="transmembrane region" description="Helical" evidence="2">
    <location>
        <begin position="85"/>
        <end position="110"/>
    </location>
</feature>
<keyword evidence="2" id="KW-0472">Membrane</keyword>
<evidence type="ECO:0000256" key="2">
    <source>
        <dbReference type="SAM" id="Phobius"/>
    </source>
</evidence>
<sequence>IVGSTPHIGPAKCDTIEYTTRNLFSNFKGAIQVSKAGVAFTVVALVLLCVSLAIAIFYSWSRFSKEKAKMKQPSLKPKALIKASLYNYMDIATIFIEAIQLAVFVFSTLPDWLDDSYTNILAFIALEFPISWYFWVLGGLVIVWNTYAIVIMSGGAKRLQHVPYGGLLLLPAATFLPSVGTIGYVPALVVLLSPLSCRYSLSDAVMTEWCAMACWSTVDWMHWIMAASGFCLVIIFAPLNIETAHIWQELHSNKEAKWDDAFYTIDYSSKFIMVMLRVFFQSANLQVYYGLLFIMNLSMAAYLIKTQPSNVPWMPFIRAIGAFIGAWTAMCGLIFLEVASGTVKKNAAAGCFGGWLIIVVLGYAISRRIHPNKFIHERKSETALARLLKLFNTLRQVVSRTSMLSESQLRSRQLGSQRSIFLEKTFWTTLQKYRKNNPDDINYTMVEIALGTVFAGKNSIDPPKYLVNAECSGNEDALLELLQLPFGDAIVRMVKNELVPMRHSVASHTKSTASGPRRHSNLKVPDGYSTAQTPPSRSDAGMKVARSVLFADGPAVEIVASDENIEEGAVESQIDDADSAA</sequence>
<name>A0A4P9WH71_9FUNG</name>
<dbReference type="AlphaFoldDB" id="A0A4P9WH71"/>
<dbReference type="EMBL" id="KZ994788">
    <property type="protein sequence ID" value="RKO92074.1"/>
    <property type="molecule type" value="Genomic_DNA"/>
</dbReference>
<reference evidence="4" key="1">
    <citation type="journal article" date="2018" name="Nat. Microbiol.">
        <title>Leveraging single-cell genomics to expand the fungal tree of life.</title>
        <authorList>
            <person name="Ahrendt S.R."/>
            <person name="Quandt C.A."/>
            <person name="Ciobanu D."/>
            <person name="Clum A."/>
            <person name="Salamov A."/>
            <person name="Andreopoulos B."/>
            <person name="Cheng J.F."/>
            <person name="Woyke T."/>
            <person name="Pelin A."/>
            <person name="Henrissat B."/>
            <person name="Reynolds N.K."/>
            <person name="Benny G.L."/>
            <person name="Smith M.E."/>
            <person name="James T.Y."/>
            <person name="Grigoriev I.V."/>
        </authorList>
    </citation>
    <scope>NUCLEOTIDE SEQUENCE [LARGE SCALE GENOMIC DNA]</scope>
</reference>
<feature type="transmembrane region" description="Helical" evidence="2">
    <location>
        <begin position="36"/>
        <end position="60"/>
    </location>
</feature>
<feature type="transmembrane region" description="Helical" evidence="2">
    <location>
        <begin position="316"/>
        <end position="335"/>
    </location>
</feature>
<evidence type="ECO:0000256" key="1">
    <source>
        <dbReference type="SAM" id="MobiDB-lite"/>
    </source>
</evidence>
<dbReference type="Proteomes" id="UP000269721">
    <property type="component" value="Unassembled WGS sequence"/>
</dbReference>
<gene>
    <name evidence="3" type="ORF">BDK51DRAFT_26253</name>
</gene>
<keyword evidence="4" id="KW-1185">Reference proteome</keyword>
<protein>
    <recommendedName>
        <fullName evidence="5">Transmembrane protein</fullName>
    </recommendedName>
</protein>
<evidence type="ECO:0000313" key="3">
    <source>
        <dbReference type="EMBL" id="RKO92074.1"/>
    </source>
</evidence>
<feature type="region of interest" description="Disordered" evidence="1">
    <location>
        <begin position="562"/>
        <end position="581"/>
    </location>
</feature>
<feature type="region of interest" description="Disordered" evidence="1">
    <location>
        <begin position="505"/>
        <end position="540"/>
    </location>
</feature>
<proteinExistence type="predicted"/>
<feature type="transmembrane region" description="Helical" evidence="2">
    <location>
        <begin position="164"/>
        <end position="185"/>
    </location>
</feature>
<organism evidence="3 4">
    <name type="scientific">Blyttiomyces helicus</name>
    <dbReference type="NCBI Taxonomy" id="388810"/>
    <lineage>
        <taxon>Eukaryota</taxon>
        <taxon>Fungi</taxon>
        <taxon>Fungi incertae sedis</taxon>
        <taxon>Chytridiomycota</taxon>
        <taxon>Chytridiomycota incertae sedis</taxon>
        <taxon>Chytridiomycetes</taxon>
        <taxon>Chytridiomycetes incertae sedis</taxon>
        <taxon>Blyttiomyces</taxon>
    </lineage>
</organism>